<comment type="caution">
    <text evidence="1">The sequence shown here is derived from an EMBL/GenBank/DDBJ whole genome shotgun (WGS) entry which is preliminary data.</text>
</comment>
<reference evidence="1 2" key="1">
    <citation type="submission" date="2024-01" db="EMBL/GenBank/DDBJ databases">
        <title>Mesobacterium rodlantinim sp. nov., isolated from shallow sea hydrothermal systems off Kueishantao Island.</title>
        <authorList>
            <person name="Su Z."/>
            <person name="Tang K."/>
        </authorList>
    </citation>
    <scope>NUCLEOTIDE SEQUENCE [LARGE SCALE GENOMIC DNA]</scope>
    <source>
        <strain evidence="1 2">TK19101</strain>
    </source>
</reference>
<name>A0ABU6HJU5_9RHOB</name>
<protein>
    <submittedName>
        <fullName evidence="1">Molybdopterin guanine dinucleotide synthesis</fullName>
    </submittedName>
</protein>
<dbReference type="EMBL" id="JAYLLH010000027">
    <property type="protein sequence ID" value="MEC3862714.1"/>
    <property type="molecule type" value="Genomic_DNA"/>
</dbReference>
<dbReference type="RefSeq" id="WP_326298697.1">
    <property type="nucleotide sequence ID" value="NZ_JAYLLH010000027.1"/>
</dbReference>
<keyword evidence="2" id="KW-1185">Reference proteome</keyword>
<accession>A0ABU6HJU5</accession>
<evidence type="ECO:0000313" key="2">
    <source>
        <dbReference type="Proteomes" id="UP001348149"/>
    </source>
</evidence>
<evidence type="ECO:0000313" key="1">
    <source>
        <dbReference type="EMBL" id="MEC3862714.1"/>
    </source>
</evidence>
<proteinExistence type="predicted"/>
<dbReference type="Proteomes" id="UP001348149">
    <property type="component" value="Unassembled WGS sequence"/>
</dbReference>
<sequence>MTGFDRVAMVDWSGGNDTGPRPRKDAIWMAEAGKTPVYLRNRVRAEQALSDLIADALENGQRLFLGFDFPFGYPAGFARALTGRADPFAVWRFLAERLDDTPDRNSRFHLGAELNRRFPGIGPFWFNALREDIPDLPRKDIRAGHGMAERRACEQAAKGAFSCWQLGGAGAVGGQVLTGLPVLHRLRHRFPEQIAVWPFEPLTRPVAVVEVWPSLINDVVRQVQDAGVIRDAAQVALLAAAIAALPPAVLATMLDVQSPEEGWIFGLGHEDTLRATAAELDKSALL</sequence>
<gene>
    <name evidence="1" type="ORF">VK792_15590</name>
</gene>
<organism evidence="1 2">
    <name type="scientific">Mesobacterium hydrothermale</name>
    <dbReference type="NCBI Taxonomy" id="3111907"/>
    <lineage>
        <taxon>Bacteria</taxon>
        <taxon>Pseudomonadati</taxon>
        <taxon>Pseudomonadota</taxon>
        <taxon>Alphaproteobacteria</taxon>
        <taxon>Rhodobacterales</taxon>
        <taxon>Roseobacteraceae</taxon>
        <taxon>Mesobacterium</taxon>
    </lineage>
</organism>